<protein>
    <submittedName>
        <fullName evidence="1">Uncharacterized protein</fullName>
    </submittedName>
</protein>
<dbReference type="Proteomes" id="UP000005104">
    <property type="component" value="Chromosome"/>
</dbReference>
<dbReference type="EMBL" id="CM001441">
    <property type="protein sequence ID" value="EHQ90137.1"/>
    <property type="molecule type" value="Genomic_DNA"/>
</dbReference>
<dbReference type="STRING" id="768710.DesyoDRAFT_3101"/>
<keyword evidence="2" id="KW-1185">Reference proteome</keyword>
<dbReference type="AlphaFoldDB" id="H5Y533"/>
<proteinExistence type="predicted"/>
<dbReference type="HOGENOM" id="CLU_3327233_0_0_9"/>
<evidence type="ECO:0000313" key="2">
    <source>
        <dbReference type="Proteomes" id="UP000005104"/>
    </source>
</evidence>
<organism evidence="1 2">
    <name type="scientific">Desulfosporosinus youngiae DSM 17734</name>
    <dbReference type="NCBI Taxonomy" id="768710"/>
    <lineage>
        <taxon>Bacteria</taxon>
        <taxon>Bacillati</taxon>
        <taxon>Bacillota</taxon>
        <taxon>Clostridia</taxon>
        <taxon>Eubacteriales</taxon>
        <taxon>Desulfitobacteriaceae</taxon>
        <taxon>Desulfosporosinus</taxon>
    </lineage>
</organism>
<name>H5Y533_9FIRM</name>
<accession>H5Y533</accession>
<sequence>MPESILDLQKSSLGLAGVDIKITKCDIKEKKCQRLEEI</sequence>
<reference evidence="1 2" key="1">
    <citation type="submission" date="2011-11" db="EMBL/GenBank/DDBJ databases">
        <title>The Noncontiguous Finished genome of Desulfosporosinus youngiae DSM 17734.</title>
        <authorList>
            <consortium name="US DOE Joint Genome Institute (JGI-PGF)"/>
            <person name="Lucas S."/>
            <person name="Han J."/>
            <person name="Lapidus A."/>
            <person name="Cheng J.-F."/>
            <person name="Goodwin L."/>
            <person name="Pitluck S."/>
            <person name="Peters L."/>
            <person name="Ovchinnikova G."/>
            <person name="Lu M."/>
            <person name="Land M.L."/>
            <person name="Hauser L."/>
            <person name="Pester M."/>
            <person name="Spring S."/>
            <person name="Ollivier B."/>
            <person name="Rattei T."/>
            <person name="Klenk H.-P."/>
            <person name="Wagner M."/>
            <person name="Loy A."/>
            <person name="Woyke T.J."/>
        </authorList>
    </citation>
    <scope>NUCLEOTIDE SEQUENCE [LARGE SCALE GENOMIC DNA]</scope>
    <source>
        <strain evidence="1 2">DSM 17734</strain>
    </source>
</reference>
<gene>
    <name evidence="1" type="ORF">DesyoDRAFT_3101</name>
</gene>
<evidence type="ECO:0000313" key="1">
    <source>
        <dbReference type="EMBL" id="EHQ90137.1"/>
    </source>
</evidence>